<keyword evidence="8" id="KW-1185">Reference proteome</keyword>
<evidence type="ECO:0000256" key="2">
    <source>
        <dbReference type="ARBA" id="ARBA00023125"/>
    </source>
</evidence>
<dbReference type="SMART" id="SM00342">
    <property type="entry name" value="HTH_ARAC"/>
    <property type="match status" value="1"/>
</dbReference>
<feature type="domain" description="HTH araC/xylS-type" evidence="5">
    <location>
        <begin position="370"/>
        <end position="468"/>
    </location>
</feature>
<evidence type="ECO:0000313" key="8">
    <source>
        <dbReference type="Proteomes" id="UP000670947"/>
    </source>
</evidence>
<dbReference type="EMBL" id="JAGGDJ010000023">
    <property type="protein sequence ID" value="MBO7746785.1"/>
    <property type="molecule type" value="Genomic_DNA"/>
</dbReference>
<gene>
    <name evidence="7" type="ORF">I8J29_21450</name>
</gene>
<keyword evidence="2" id="KW-0238">DNA-binding</keyword>
<dbReference type="CDD" id="cd17536">
    <property type="entry name" value="REC_YesN-like"/>
    <property type="match status" value="1"/>
</dbReference>
<protein>
    <submittedName>
        <fullName evidence="7">Response regulator</fullName>
    </submittedName>
</protein>
<accession>A0ABS3WF98</accession>
<evidence type="ECO:0000313" key="7">
    <source>
        <dbReference type="EMBL" id="MBO7746785.1"/>
    </source>
</evidence>
<dbReference type="SUPFAM" id="SSF46689">
    <property type="entry name" value="Homeodomain-like"/>
    <property type="match status" value="2"/>
</dbReference>
<organism evidence="7 8">
    <name type="scientific">Paenibacillus artemisiicola</name>
    <dbReference type="NCBI Taxonomy" id="1172618"/>
    <lineage>
        <taxon>Bacteria</taxon>
        <taxon>Bacillati</taxon>
        <taxon>Bacillota</taxon>
        <taxon>Bacilli</taxon>
        <taxon>Bacillales</taxon>
        <taxon>Paenibacillaceae</taxon>
        <taxon>Paenibacillus</taxon>
    </lineage>
</organism>
<dbReference type="Proteomes" id="UP000670947">
    <property type="component" value="Unassembled WGS sequence"/>
</dbReference>
<dbReference type="InterPro" id="IPR009057">
    <property type="entry name" value="Homeodomain-like_sf"/>
</dbReference>
<evidence type="ECO:0000259" key="5">
    <source>
        <dbReference type="PROSITE" id="PS01124"/>
    </source>
</evidence>
<dbReference type="Gene3D" id="1.10.10.60">
    <property type="entry name" value="Homeodomain-like"/>
    <property type="match status" value="2"/>
</dbReference>
<dbReference type="Gene3D" id="3.40.50.2300">
    <property type="match status" value="1"/>
</dbReference>
<dbReference type="InterPro" id="IPR018062">
    <property type="entry name" value="HTH_AraC-typ_CS"/>
</dbReference>
<feature type="modified residue" description="4-aspartylphosphate" evidence="4">
    <location>
        <position position="55"/>
    </location>
</feature>
<dbReference type="PRINTS" id="PR00032">
    <property type="entry name" value="HTHARAC"/>
</dbReference>
<dbReference type="InterPro" id="IPR018060">
    <property type="entry name" value="HTH_AraC"/>
</dbReference>
<dbReference type="PANTHER" id="PTHR43280">
    <property type="entry name" value="ARAC-FAMILY TRANSCRIPTIONAL REGULATOR"/>
    <property type="match status" value="1"/>
</dbReference>
<keyword evidence="4" id="KW-0597">Phosphoprotein</keyword>
<comment type="caution">
    <text evidence="7">The sequence shown here is derived from an EMBL/GenBank/DDBJ whole genome shotgun (WGS) entry which is preliminary data.</text>
</comment>
<dbReference type="InterPro" id="IPR011006">
    <property type="entry name" value="CheY-like_superfamily"/>
</dbReference>
<reference evidence="7 8" key="1">
    <citation type="submission" date="2021-03" db="EMBL/GenBank/DDBJ databases">
        <title>Paenibacillus artemisicola MWE-103 whole genome sequence.</title>
        <authorList>
            <person name="Ham Y.J."/>
        </authorList>
    </citation>
    <scope>NUCLEOTIDE SEQUENCE [LARGE SCALE GENOMIC DNA]</scope>
    <source>
        <strain evidence="7 8">MWE-103</strain>
    </source>
</reference>
<dbReference type="Pfam" id="PF12833">
    <property type="entry name" value="HTH_18"/>
    <property type="match status" value="1"/>
</dbReference>
<dbReference type="RefSeq" id="WP_208849529.1">
    <property type="nucleotide sequence ID" value="NZ_JAGGDJ010000023.1"/>
</dbReference>
<dbReference type="PROSITE" id="PS00041">
    <property type="entry name" value="HTH_ARAC_FAMILY_1"/>
    <property type="match status" value="1"/>
</dbReference>
<dbReference type="SUPFAM" id="SSF52172">
    <property type="entry name" value="CheY-like"/>
    <property type="match status" value="1"/>
</dbReference>
<dbReference type="Pfam" id="PF00072">
    <property type="entry name" value="Response_reg"/>
    <property type="match status" value="1"/>
</dbReference>
<sequence>MIRAMVVDDEKLVRKGFISVIDWASFGIVIAQEAADGRAALELLEKQEVDLLFTDLTMPGMDGFELLGRVRTRFPRMKSVVLTCHHEFDYVQEAMRLGAIDYIVKTVLDMDNVDDVMNRIVDRVRWEASSRAAYAPGADADRERFASGDALAFVPLDPDADPAELLRLPFAQRHAMLELAGGVRMAQLAPPGWTPELRRELEGLHAGRWRTALVAGLEDRPPADVKRALGERLARHLFYAPEPPDGRPAEIPYETLAKARPDADAAGLEAAFDGWLSVKWALGAAEWDAFERAVADLRPAPERLEAFARALEREWAGVLLDGEALRRLHADGAPRQAWAPWRDWFRLFADLAQRRMHELSLSREVMASLIQALRYMRAHAGDKINQADVALRINMSRSYFSQCFTRFAGQSFGETLRGMRIERAKALLLESDAPVYEIASLAGFEDDKYFSRVFKERVGLLPTEYRSQRGKTVGSR</sequence>
<dbReference type="InterPro" id="IPR001789">
    <property type="entry name" value="Sig_transdc_resp-reg_receiver"/>
</dbReference>
<keyword evidence="3" id="KW-0804">Transcription</keyword>
<dbReference type="PROSITE" id="PS01124">
    <property type="entry name" value="HTH_ARAC_FAMILY_2"/>
    <property type="match status" value="1"/>
</dbReference>
<dbReference type="PANTHER" id="PTHR43280:SF2">
    <property type="entry name" value="HTH-TYPE TRANSCRIPTIONAL REGULATOR EXSA"/>
    <property type="match status" value="1"/>
</dbReference>
<proteinExistence type="predicted"/>
<keyword evidence="1" id="KW-0805">Transcription regulation</keyword>
<evidence type="ECO:0000256" key="1">
    <source>
        <dbReference type="ARBA" id="ARBA00023015"/>
    </source>
</evidence>
<evidence type="ECO:0000256" key="3">
    <source>
        <dbReference type="ARBA" id="ARBA00023163"/>
    </source>
</evidence>
<name>A0ABS3WF98_9BACL</name>
<evidence type="ECO:0000256" key="4">
    <source>
        <dbReference type="PROSITE-ProRule" id="PRU00169"/>
    </source>
</evidence>
<dbReference type="InterPro" id="IPR020449">
    <property type="entry name" value="Tscrpt_reg_AraC-type_HTH"/>
</dbReference>
<dbReference type="SMART" id="SM00448">
    <property type="entry name" value="REC"/>
    <property type="match status" value="1"/>
</dbReference>
<dbReference type="PROSITE" id="PS50110">
    <property type="entry name" value="RESPONSE_REGULATORY"/>
    <property type="match status" value="1"/>
</dbReference>
<feature type="domain" description="Response regulatory" evidence="6">
    <location>
        <begin position="3"/>
        <end position="120"/>
    </location>
</feature>
<evidence type="ECO:0000259" key="6">
    <source>
        <dbReference type="PROSITE" id="PS50110"/>
    </source>
</evidence>